<dbReference type="PROSITE" id="PS51257">
    <property type="entry name" value="PROKAR_LIPOPROTEIN"/>
    <property type="match status" value="1"/>
</dbReference>
<gene>
    <name evidence="1" type="ORF">ACFSJH_19700</name>
</gene>
<accession>A0ABW4YQH9</accession>
<organism evidence="1 2">
    <name type="scientific">Paenibacillus yanchengensis</name>
    <dbReference type="NCBI Taxonomy" id="2035833"/>
    <lineage>
        <taxon>Bacteria</taxon>
        <taxon>Bacillati</taxon>
        <taxon>Bacillota</taxon>
        <taxon>Bacilli</taxon>
        <taxon>Bacillales</taxon>
        <taxon>Paenibacillaceae</taxon>
        <taxon>Paenibacillus</taxon>
    </lineage>
</organism>
<keyword evidence="2" id="KW-1185">Reference proteome</keyword>
<evidence type="ECO:0000313" key="2">
    <source>
        <dbReference type="Proteomes" id="UP001597362"/>
    </source>
</evidence>
<dbReference type="RefSeq" id="WP_377775408.1">
    <property type="nucleotide sequence ID" value="NZ_JBHUHO010000048.1"/>
</dbReference>
<dbReference type="EMBL" id="JBHUHO010000048">
    <property type="protein sequence ID" value="MFD2117960.1"/>
    <property type="molecule type" value="Genomic_DNA"/>
</dbReference>
<sequence>MRKFMLLATATVLSVAIFTGCSKKDDSGVQQQGMMKDGMMQDGTMMQDGMMMQDKHFSNDQLNSANRNKGNNLIGNHKNYRMEMSKEIADKIVKDAKVNSAYVMLTDNNAYVAVMMDENNNNTAMNKNDNNAAMNKNNNNAAKDSISDEVKQKVTKVVKKEQPKIENVYVSTNPDFVGRMQGYMNDVAAGNPITGFISEFNEMVDRVFPAVTTDTKDFKGLTQENGRKMQK</sequence>
<reference evidence="2" key="1">
    <citation type="journal article" date="2019" name="Int. J. Syst. Evol. Microbiol.">
        <title>The Global Catalogue of Microorganisms (GCM) 10K type strain sequencing project: providing services to taxonomists for standard genome sequencing and annotation.</title>
        <authorList>
            <consortium name="The Broad Institute Genomics Platform"/>
            <consortium name="The Broad Institute Genome Sequencing Center for Infectious Disease"/>
            <person name="Wu L."/>
            <person name="Ma J."/>
        </authorList>
    </citation>
    <scope>NUCLEOTIDE SEQUENCE [LARGE SCALE GENOMIC DNA]</scope>
    <source>
        <strain evidence="2">GH52</strain>
    </source>
</reference>
<dbReference type="InterPro" id="IPR019076">
    <property type="entry name" value="Spore_lipoprot_YhcN/YlaJ-like"/>
</dbReference>
<dbReference type="Proteomes" id="UP001597362">
    <property type="component" value="Unassembled WGS sequence"/>
</dbReference>
<keyword evidence="1" id="KW-0449">Lipoprotein</keyword>
<dbReference type="InterPro" id="IPR014247">
    <property type="entry name" value="Spore_lipoprot_YhcN/YlaJ"/>
</dbReference>
<proteinExistence type="predicted"/>
<dbReference type="NCBIfam" id="TIGR02898">
    <property type="entry name" value="spore_YhcN_YlaJ"/>
    <property type="match status" value="1"/>
</dbReference>
<protein>
    <submittedName>
        <fullName evidence="1">YhcN/YlaJ family sporulation lipoprotein</fullName>
    </submittedName>
</protein>
<name>A0ABW4YQH9_9BACL</name>
<comment type="caution">
    <text evidence="1">The sequence shown here is derived from an EMBL/GenBank/DDBJ whole genome shotgun (WGS) entry which is preliminary data.</text>
</comment>
<dbReference type="Pfam" id="PF09580">
    <property type="entry name" value="Spore_YhcN_YlaJ"/>
    <property type="match status" value="1"/>
</dbReference>
<evidence type="ECO:0000313" key="1">
    <source>
        <dbReference type="EMBL" id="MFD2117960.1"/>
    </source>
</evidence>